<proteinExistence type="predicted"/>
<gene>
    <name evidence="1" type="ORF">IHE45_05G199000</name>
</gene>
<accession>A0ACB7W7U8</accession>
<protein>
    <submittedName>
        <fullName evidence="1">GroES chaperonin family protein</fullName>
    </submittedName>
</protein>
<name>A0ACB7W7U8_DIOAL</name>
<comment type="caution">
    <text evidence="1">The sequence shown here is derived from an EMBL/GenBank/DDBJ whole genome shotgun (WGS) entry which is preliminary data.</text>
</comment>
<feature type="non-terminal residue" evidence="1">
    <location>
        <position position="1"/>
    </location>
</feature>
<dbReference type="EMBL" id="CM037015">
    <property type="protein sequence ID" value="KAH7683676.1"/>
    <property type="molecule type" value="Genomic_DNA"/>
</dbReference>
<evidence type="ECO:0000313" key="1">
    <source>
        <dbReference type="EMBL" id="KAH7683676.1"/>
    </source>
</evidence>
<dbReference type="Proteomes" id="UP000827976">
    <property type="component" value="Chromosome 5"/>
</dbReference>
<sequence length="218" mass="23921">KALLPFFEGLRHSPLAFQASLRVRTCDIGQQQRCFHGLIHMAIKPLADRVIVKIKSFGEETRGGGVVVAVGEGRTAKTKVGIGVHCAAFIILFLIFFFLLLLFMFRMPAELLISSKEFDGSSHILLKEDDIVGILDSDDVKDLLPPSDRVFIKIAQAEGRTTGGLILTEASKEKPTIAMVIAVGPGSLVEEEMQKPLFILPSIQEVNLRVQMVLIISP</sequence>
<keyword evidence="2" id="KW-1185">Reference proteome</keyword>
<evidence type="ECO:0000313" key="2">
    <source>
        <dbReference type="Proteomes" id="UP000827976"/>
    </source>
</evidence>
<organism evidence="1 2">
    <name type="scientific">Dioscorea alata</name>
    <name type="common">Purple yam</name>
    <dbReference type="NCBI Taxonomy" id="55571"/>
    <lineage>
        <taxon>Eukaryota</taxon>
        <taxon>Viridiplantae</taxon>
        <taxon>Streptophyta</taxon>
        <taxon>Embryophyta</taxon>
        <taxon>Tracheophyta</taxon>
        <taxon>Spermatophyta</taxon>
        <taxon>Magnoliopsida</taxon>
        <taxon>Liliopsida</taxon>
        <taxon>Dioscoreales</taxon>
        <taxon>Dioscoreaceae</taxon>
        <taxon>Dioscorea</taxon>
    </lineage>
</organism>
<reference evidence="2" key="1">
    <citation type="journal article" date="2022" name="Nat. Commun.">
        <title>Chromosome evolution and the genetic basis of agronomically important traits in greater yam.</title>
        <authorList>
            <person name="Bredeson J.V."/>
            <person name="Lyons J.B."/>
            <person name="Oniyinde I.O."/>
            <person name="Okereke N.R."/>
            <person name="Kolade O."/>
            <person name="Nnabue I."/>
            <person name="Nwadili C.O."/>
            <person name="Hribova E."/>
            <person name="Parker M."/>
            <person name="Nwogha J."/>
            <person name="Shu S."/>
            <person name="Carlson J."/>
            <person name="Kariba R."/>
            <person name="Muthemba S."/>
            <person name="Knop K."/>
            <person name="Barton G.J."/>
            <person name="Sherwood A.V."/>
            <person name="Lopez-Montes A."/>
            <person name="Asiedu R."/>
            <person name="Jamnadass R."/>
            <person name="Muchugi A."/>
            <person name="Goodstein D."/>
            <person name="Egesi C.N."/>
            <person name="Featherston J."/>
            <person name="Asfaw A."/>
            <person name="Simpson G.G."/>
            <person name="Dolezel J."/>
            <person name="Hendre P.S."/>
            <person name="Van Deynze A."/>
            <person name="Kumar P.L."/>
            <person name="Obidiegwu J.E."/>
            <person name="Bhattacharjee R."/>
            <person name="Rokhsar D.S."/>
        </authorList>
    </citation>
    <scope>NUCLEOTIDE SEQUENCE [LARGE SCALE GENOMIC DNA]</scope>
    <source>
        <strain evidence="2">cv. TDa95/00328</strain>
    </source>
</reference>